<dbReference type="Gene3D" id="3.20.20.10">
    <property type="entry name" value="Alanine racemase"/>
    <property type="match status" value="1"/>
</dbReference>
<evidence type="ECO:0000256" key="1">
    <source>
        <dbReference type="ARBA" id="ARBA00001933"/>
    </source>
</evidence>
<dbReference type="PROSITE" id="PS00878">
    <property type="entry name" value="ODR_DC_2_1"/>
    <property type="match status" value="1"/>
</dbReference>
<evidence type="ECO:0000313" key="4">
    <source>
        <dbReference type="EMBL" id="KAK4382276.1"/>
    </source>
</evidence>
<evidence type="ECO:0000259" key="3">
    <source>
        <dbReference type="Pfam" id="PF02784"/>
    </source>
</evidence>
<organism evidence="4 5">
    <name type="scientific">Sesamum angolense</name>
    <dbReference type="NCBI Taxonomy" id="2727404"/>
    <lineage>
        <taxon>Eukaryota</taxon>
        <taxon>Viridiplantae</taxon>
        <taxon>Streptophyta</taxon>
        <taxon>Embryophyta</taxon>
        <taxon>Tracheophyta</taxon>
        <taxon>Spermatophyta</taxon>
        <taxon>Magnoliopsida</taxon>
        <taxon>eudicotyledons</taxon>
        <taxon>Gunneridae</taxon>
        <taxon>Pentapetalae</taxon>
        <taxon>asterids</taxon>
        <taxon>lamiids</taxon>
        <taxon>Lamiales</taxon>
        <taxon>Pedaliaceae</taxon>
        <taxon>Sesamum</taxon>
    </lineage>
</organism>
<dbReference type="AlphaFoldDB" id="A0AAE1T6B1"/>
<name>A0AAE1T6B1_9LAMI</name>
<proteinExistence type="predicted"/>
<comment type="cofactor">
    <cofactor evidence="1">
        <name>pyridoxal 5'-phosphate</name>
        <dbReference type="ChEBI" id="CHEBI:597326"/>
    </cofactor>
</comment>
<dbReference type="InterPro" id="IPR029066">
    <property type="entry name" value="PLP-binding_barrel"/>
</dbReference>
<dbReference type="GO" id="GO:0009089">
    <property type="term" value="P:lysine biosynthetic process via diaminopimelate"/>
    <property type="evidence" value="ECO:0007669"/>
    <property type="project" value="TreeGrafter"/>
</dbReference>
<keyword evidence="2" id="KW-0663">Pyridoxal phosphate</keyword>
<keyword evidence="5" id="KW-1185">Reference proteome</keyword>
<dbReference type="GO" id="GO:0009507">
    <property type="term" value="C:chloroplast"/>
    <property type="evidence" value="ECO:0007669"/>
    <property type="project" value="TreeGrafter"/>
</dbReference>
<dbReference type="PANTHER" id="PTHR43727">
    <property type="entry name" value="DIAMINOPIMELATE DECARBOXYLASE"/>
    <property type="match status" value="1"/>
</dbReference>
<comment type="caution">
    <text evidence="4">The sequence shown here is derived from an EMBL/GenBank/DDBJ whole genome shotgun (WGS) entry which is preliminary data.</text>
</comment>
<reference evidence="4" key="1">
    <citation type="submission" date="2020-06" db="EMBL/GenBank/DDBJ databases">
        <authorList>
            <person name="Li T."/>
            <person name="Hu X."/>
            <person name="Zhang T."/>
            <person name="Song X."/>
            <person name="Zhang H."/>
            <person name="Dai N."/>
            <person name="Sheng W."/>
            <person name="Hou X."/>
            <person name="Wei L."/>
        </authorList>
    </citation>
    <scope>NUCLEOTIDE SEQUENCE</scope>
    <source>
        <strain evidence="4">K16</strain>
        <tissue evidence="4">Leaf</tissue>
    </source>
</reference>
<dbReference type="InterPro" id="IPR022644">
    <property type="entry name" value="De-COase2_N"/>
</dbReference>
<dbReference type="EMBL" id="JACGWL010000727">
    <property type="protein sequence ID" value="KAK4382276.1"/>
    <property type="molecule type" value="Genomic_DNA"/>
</dbReference>
<reference evidence="4" key="2">
    <citation type="journal article" date="2024" name="Plant">
        <title>Genomic evolution and insights into agronomic trait innovations of Sesamum species.</title>
        <authorList>
            <person name="Miao H."/>
            <person name="Wang L."/>
            <person name="Qu L."/>
            <person name="Liu H."/>
            <person name="Sun Y."/>
            <person name="Le M."/>
            <person name="Wang Q."/>
            <person name="Wei S."/>
            <person name="Zheng Y."/>
            <person name="Lin W."/>
            <person name="Duan Y."/>
            <person name="Cao H."/>
            <person name="Xiong S."/>
            <person name="Wang X."/>
            <person name="Wei L."/>
            <person name="Li C."/>
            <person name="Ma Q."/>
            <person name="Ju M."/>
            <person name="Zhao R."/>
            <person name="Li G."/>
            <person name="Mu C."/>
            <person name="Tian Q."/>
            <person name="Mei H."/>
            <person name="Zhang T."/>
            <person name="Gao T."/>
            <person name="Zhang H."/>
        </authorList>
    </citation>
    <scope>NUCLEOTIDE SEQUENCE</scope>
    <source>
        <strain evidence="4">K16</strain>
    </source>
</reference>
<dbReference type="Pfam" id="PF02784">
    <property type="entry name" value="Orn_Arg_deC_N"/>
    <property type="match status" value="1"/>
</dbReference>
<evidence type="ECO:0000313" key="5">
    <source>
        <dbReference type="Proteomes" id="UP001289374"/>
    </source>
</evidence>
<dbReference type="GO" id="GO:0008836">
    <property type="term" value="F:diaminopimelate decarboxylase activity"/>
    <property type="evidence" value="ECO:0007669"/>
    <property type="project" value="TreeGrafter"/>
</dbReference>
<evidence type="ECO:0000256" key="2">
    <source>
        <dbReference type="ARBA" id="ARBA00022898"/>
    </source>
</evidence>
<protein>
    <submittedName>
        <fullName evidence="4">Diaminopimelate decarboxylase 2, chloroplastic</fullName>
    </submittedName>
</protein>
<dbReference type="SUPFAM" id="SSF51419">
    <property type="entry name" value="PLP-binding barrel"/>
    <property type="match status" value="1"/>
</dbReference>
<feature type="domain" description="Orn/DAP/Arg decarboxylase 2 N-terminal" evidence="3">
    <location>
        <begin position="16"/>
        <end position="99"/>
    </location>
</feature>
<dbReference type="PANTHER" id="PTHR43727:SF2">
    <property type="entry name" value="GROUP IV DECARBOXYLASE"/>
    <property type="match status" value="1"/>
</dbReference>
<dbReference type="InterPro" id="IPR022653">
    <property type="entry name" value="De-COase2_pyr-phos_BS"/>
</dbReference>
<dbReference type="Proteomes" id="UP001289374">
    <property type="component" value="Unassembled WGS sequence"/>
</dbReference>
<sequence>MELAEKSPFYLYSKPQITPNVKAYKEPFEGLRSNIGYAIKANNNLKILEHLQKLGCRAVLVSGNELKLALHAGFDHTRCVFNGSGKILDDLILAAEAGVCEH</sequence>
<accession>A0AAE1T6B1</accession>
<gene>
    <name evidence="4" type="ORF">Sango_2888000</name>
</gene>